<dbReference type="Pfam" id="PF02413">
    <property type="entry name" value="Caudo_TAP"/>
    <property type="match status" value="1"/>
</dbReference>
<dbReference type="HOGENOM" id="CLU_094206_1_0_6"/>
<dbReference type="AlphaFoldDB" id="S3IM60"/>
<dbReference type="PATRIC" id="fig|566551.4.peg.3270"/>
<organism evidence="1 2">
    <name type="scientific">Cedecea davisae DSM 4568</name>
    <dbReference type="NCBI Taxonomy" id="566551"/>
    <lineage>
        <taxon>Bacteria</taxon>
        <taxon>Pseudomonadati</taxon>
        <taxon>Pseudomonadota</taxon>
        <taxon>Gammaproteobacteria</taxon>
        <taxon>Enterobacterales</taxon>
        <taxon>Enterobacteriaceae</taxon>
        <taxon>Cedecea</taxon>
    </lineage>
</organism>
<proteinExistence type="predicted"/>
<dbReference type="InterPro" id="IPR003458">
    <property type="entry name" value="Phage_T4_Gp38_tail_assem"/>
</dbReference>
<dbReference type="Proteomes" id="UP000014585">
    <property type="component" value="Unassembled WGS sequence"/>
</dbReference>
<evidence type="ECO:0000313" key="1">
    <source>
        <dbReference type="EMBL" id="EPF14918.1"/>
    </source>
</evidence>
<comment type="caution">
    <text evidence="1">The sequence shown here is derived from an EMBL/GenBank/DDBJ whole genome shotgun (WGS) entry which is preliminary data.</text>
</comment>
<reference evidence="1 2" key="1">
    <citation type="submission" date="2013-04" db="EMBL/GenBank/DDBJ databases">
        <authorList>
            <person name="Weinstock G."/>
            <person name="Sodergren E."/>
            <person name="Lobos E.A."/>
            <person name="Fulton L."/>
            <person name="Fulton R."/>
            <person name="Courtney L."/>
            <person name="Fronick C."/>
            <person name="O'Laughlin M."/>
            <person name="Godfrey J."/>
            <person name="Wilson R.M."/>
            <person name="Miner T."/>
            <person name="Farmer C."/>
            <person name="Delehaunty K."/>
            <person name="Cordes M."/>
            <person name="Minx P."/>
            <person name="Tomlinson C."/>
            <person name="Chen J."/>
            <person name="Wollam A."/>
            <person name="Pepin K.H."/>
            <person name="Palsikar V.B."/>
            <person name="Zhang X."/>
            <person name="Suruliraj S."/>
            <person name="Perna N.T."/>
            <person name="Plunkett G."/>
            <person name="Warren W."/>
            <person name="Mitreva M."/>
            <person name="Mardis E.R."/>
            <person name="Wilson R.K."/>
        </authorList>
    </citation>
    <scope>NUCLEOTIDE SEQUENCE [LARGE SCALE GENOMIC DNA]</scope>
    <source>
        <strain evidence="1 2">DSM 4568</strain>
    </source>
</reference>
<accession>S3IM60</accession>
<name>S3IM60_9ENTR</name>
<dbReference type="STRING" id="566551.HMPREF0201_03585"/>
<evidence type="ECO:0000313" key="2">
    <source>
        <dbReference type="Proteomes" id="UP000014585"/>
    </source>
</evidence>
<protein>
    <submittedName>
        <fullName evidence="1">Caudovirales tail fiber assembly protein</fullName>
    </submittedName>
</protein>
<gene>
    <name evidence="1" type="ORF">HMPREF0201_03585</name>
</gene>
<dbReference type="EMBL" id="ATDT01000032">
    <property type="protein sequence ID" value="EPF14918.1"/>
    <property type="molecule type" value="Genomic_DNA"/>
</dbReference>
<sequence length="182" mass="20653">MDGRRGITMEHFKGFELTLSLTPEQDELSRLHNILFLHDENGVDWYIRQLSFNTETVKIQYDNEGVIVAMDSDVSKLFPLNCSVIEIDKESFSSEIKADGNWIFSNGSVTRKAIDYVSLASAQRDSEMAWASSGINALVDSQQDGDITPDEEIQLAKLREYRSNLRQLDVTHAPDVAWPERP</sequence>